<comment type="caution">
    <text evidence="1">The sequence shown here is derived from an EMBL/GenBank/DDBJ whole genome shotgun (WGS) entry which is preliminary data.</text>
</comment>
<accession>A0ABW4QQA8</accession>
<dbReference type="RefSeq" id="WP_382312093.1">
    <property type="nucleotide sequence ID" value="NZ_JBHUFD010000001.1"/>
</dbReference>
<organism evidence="1 2">
    <name type="scientific">Hymenobacter bucti</name>
    <dbReference type="NCBI Taxonomy" id="1844114"/>
    <lineage>
        <taxon>Bacteria</taxon>
        <taxon>Pseudomonadati</taxon>
        <taxon>Bacteroidota</taxon>
        <taxon>Cytophagia</taxon>
        <taxon>Cytophagales</taxon>
        <taxon>Hymenobacteraceae</taxon>
        <taxon>Hymenobacter</taxon>
    </lineage>
</organism>
<protein>
    <recommendedName>
        <fullName evidence="3">STAS/SEC14 domain-containing protein</fullName>
    </recommendedName>
</protein>
<evidence type="ECO:0000313" key="1">
    <source>
        <dbReference type="EMBL" id="MFD1871771.1"/>
    </source>
</evidence>
<evidence type="ECO:0000313" key="2">
    <source>
        <dbReference type="Proteomes" id="UP001597197"/>
    </source>
</evidence>
<gene>
    <name evidence="1" type="ORF">ACFSDX_05000</name>
</gene>
<evidence type="ECO:0008006" key="3">
    <source>
        <dbReference type="Google" id="ProtNLM"/>
    </source>
</evidence>
<keyword evidence="2" id="KW-1185">Reference proteome</keyword>
<proteinExistence type="predicted"/>
<name>A0ABW4QQA8_9BACT</name>
<dbReference type="Proteomes" id="UP001597197">
    <property type="component" value="Unassembled WGS sequence"/>
</dbReference>
<reference evidence="2" key="1">
    <citation type="journal article" date="2019" name="Int. J. Syst. Evol. Microbiol.">
        <title>The Global Catalogue of Microorganisms (GCM) 10K type strain sequencing project: providing services to taxonomists for standard genome sequencing and annotation.</title>
        <authorList>
            <consortium name="The Broad Institute Genomics Platform"/>
            <consortium name="The Broad Institute Genome Sequencing Center for Infectious Disease"/>
            <person name="Wu L."/>
            <person name="Ma J."/>
        </authorList>
    </citation>
    <scope>NUCLEOTIDE SEQUENCE [LARGE SCALE GENOMIC DNA]</scope>
    <source>
        <strain evidence="2">CGMCC 1.15795</strain>
    </source>
</reference>
<sequence length="133" mass="14979">MLLEWVAFSNPHHLRASASQLLVLLRELKVRHLLLDMNSLPDLSVADQEWLGIYWMPGLVALDLEHLVLLIDNNRQHNQLAVDALHDLVQPAIRFSSHYFADAASALDWLTDGSPRLPTLAAEWAARHAPTAH</sequence>
<dbReference type="EMBL" id="JBHUFD010000001">
    <property type="protein sequence ID" value="MFD1871771.1"/>
    <property type="molecule type" value="Genomic_DNA"/>
</dbReference>